<accession>A0A0F9L4Z3</accession>
<gene>
    <name evidence="1" type="ORF">LCGC14_1320750</name>
</gene>
<protein>
    <submittedName>
        <fullName evidence="1">Uncharacterized protein</fullName>
    </submittedName>
</protein>
<sequence length="89" mass="10345">MEELSFNDWFGTFLEEKGLSTTEIELENRECFTLIPIGVIKEALSNCSKEYQSEVKVVLTESSKNEVEISAILEYLAKRIIYFDFEHEV</sequence>
<name>A0A0F9L4Z3_9ZZZZ</name>
<proteinExistence type="predicted"/>
<organism evidence="1">
    <name type="scientific">marine sediment metagenome</name>
    <dbReference type="NCBI Taxonomy" id="412755"/>
    <lineage>
        <taxon>unclassified sequences</taxon>
        <taxon>metagenomes</taxon>
        <taxon>ecological metagenomes</taxon>
    </lineage>
</organism>
<dbReference type="EMBL" id="LAZR01007880">
    <property type="protein sequence ID" value="KKM82326.1"/>
    <property type="molecule type" value="Genomic_DNA"/>
</dbReference>
<comment type="caution">
    <text evidence="1">The sequence shown here is derived from an EMBL/GenBank/DDBJ whole genome shotgun (WGS) entry which is preliminary data.</text>
</comment>
<evidence type="ECO:0000313" key="1">
    <source>
        <dbReference type="EMBL" id="KKM82326.1"/>
    </source>
</evidence>
<reference evidence="1" key="1">
    <citation type="journal article" date="2015" name="Nature">
        <title>Complex archaea that bridge the gap between prokaryotes and eukaryotes.</title>
        <authorList>
            <person name="Spang A."/>
            <person name="Saw J.H."/>
            <person name="Jorgensen S.L."/>
            <person name="Zaremba-Niedzwiedzka K."/>
            <person name="Martijn J."/>
            <person name="Lind A.E."/>
            <person name="van Eijk R."/>
            <person name="Schleper C."/>
            <person name="Guy L."/>
            <person name="Ettema T.J."/>
        </authorList>
    </citation>
    <scope>NUCLEOTIDE SEQUENCE</scope>
</reference>
<dbReference type="AlphaFoldDB" id="A0A0F9L4Z3"/>